<evidence type="ECO:0000313" key="3">
    <source>
        <dbReference type="Proteomes" id="UP001642360"/>
    </source>
</evidence>
<feature type="compositionally biased region" description="Polar residues" evidence="1">
    <location>
        <begin position="77"/>
        <end position="103"/>
    </location>
</feature>
<name>A0ABC8RLI8_9AQUA</name>
<organism evidence="2 3">
    <name type="scientific">Ilex paraguariensis</name>
    <name type="common">yerba mate</name>
    <dbReference type="NCBI Taxonomy" id="185542"/>
    <lineage>
        <taxon>Eukaryota</taxon>
        <taxon>Viridiplantae</taxon>
        <taxon>Streptophyta</taxon>
        <taxon>Embryophyta</taxon>
        <taxon>Tracheophyta</taxon>
        <taxon>Spermatophyta</taxon>
        <taxon>Magnoliopsida</taxon>
        <taxon>eudicotyledons</taxon>
        <taxon>Gunneridae</taxon>
        <taxon>Pentapetalae</taxon>
        <taxon>asterids</taxon>
        <taxon>campanulids</taxon>
        <taxon>Aquifoliales</taxon>
        <taxon>Aquifoliaceae</taxon>
        <taxon>Ilex</taxon>
    </lineage>
</organism>
<dbReference type="AlphaFoldDB" id="A0ABC8RLI8"/>
<protein>
    <submittedName>
        <fullName evidence="2">Uncharacterized protein</fullName>
    </submittedName>
</protein>
<reference evidence="2 3" key="1">
    <citation type="submission" date="2024-02" db="EMBL/GenBank/DDBJ databases">
        <authorList>
            <person name="Vignale AGUSTIN F."/>
            <person name="Sosa J E."/>
            <person name="Modenutti C."/>
        </authorList>
    </citation>
    <scope>NUCLEOTIDE SEQUENCE [LARGE SCALE GENOMIC DNA]</scope>
</reference>
<dbReference type="Proteomes" id="UP001642360">
    <property type="component" value="Unassembled WGS sequence"/>
</dbReference>
<accession>A0ABC8RLI8</accession>
<gene>
    <name evidence="2" type="ORF">ILEXP_LOCUS13491</name>
</gene>
<keyword evidence="3" id="KW-1185">Reference proteome</keyword>
<proteinExistence type="predicted"/>
<dbReference type="EMBL" id="CAUOFW020001502">
    <property type="protein sequence ID" value="CAK9145672.1"/>
    <property type="molecule type" value="Genomic_DNA"/>
</dbReference>
<feature type="compositionally biased region" description="Basic and acidic residues" evidence="1">
    <location>
        <begin position="66"/>
        <end position="76"/>
    </location>
</feature>
<evidence type="ECO:0000313" key="2">
    <source>
        <dbReference type="EMBL" id="CAK9145672.1"/>
    </source>
</evidence>
<comment type="caution">
    <text evidence="2">The sequence shown here is derived from an EMBL/GenBank/DDBJ whole genome shotgun (WGS) entry which is preliminary data.</text>
</comment>
<feature type="region of interest" description="Disordered" evidence="1">
    <location>
        <begin position="55"/>
        <end position="106"/>
    </location>
</feature>
<evidence type="ECO:0000256" key="1">
    <source>
        <dbReference type="SAM" id="MobiDB-lite"/>
    </source>
</evidence>
<sequence>MVCYRDDWIMKTMLVVFVACVLILGSLEANAKWPSLKTRLLLANEANLGRKVEVGADKGATVNKGTTEDTENKASSETDNNSTEGDNNESYQDFGQKNGSSPSRHYIIPCSFPTRC</sequence>